<dbReference type="RefSeq" id="WP_094723722.1">
    <property type="nucleotide sequence ID" value="NZ_MWWS01000012.1"/>
</dbReference>
<feature type="transmembrane region" description="Helical" evidence="1">
    <location>
        <begin position="725"/>
        <end position="743"/>
    </location>
</feature>
<organism evidence="3 4">
    <name type="scientific">Bombiscardovia coagulans</name>
    <dbReference type="NCBI Taxonomy" id="686666"/>
    <lineage>
        <taxon>Bacteria</taxon>
        <taxon>Bacillati</taxon>
        <taxon>Actinomycetota</taxon>
        <taxon>Actinomycetes</taxon>
        <taxon>Bifidobacteriales</taxon>
        <taxon>Bifidobacteriaceae</taxon>
        <taxon>Bombiscardovia</taxon>
    </lineage>
</organism>
<dbReference type="EMBL" id="MWWS01000012">
    <property type="protein sequence ID" value="OZG48584.1"/>
    <property type="molecule type" value="Genomic_DNA"/>
</dbReference>
<keyword evidence="1" id="KW-0472">Membrane</keyword>
<reference evidence="3 4" key="1">
    <citation type="journal article" date="2017" name="BMC Genomics">
        <title>Comparative genomic and phylogenomic analyses of the Bifidobacteriaceae family.</title>
        <authorList>
            <person name="Lugli G.A."/>
            <person name="Milani C."/>
            <person name="Turroni F."/>
            <person name="Duranti S."/>
            <person name="Mancabelli L."/>
            <person name="Mangifesta M."/>
            <person name="Ferrario C."/>
            <person name="Modesto M."/>
            <person name="Mattarelli P."/>
            <person name="Jiri K."/>
            <person name="van Sinderen D."/>
            <person name="Ventura M."/>
        </authorList>
    </citation>
    <scope>NUCLEOTIDE SEQUENCE [LARGE SCALE GENOMIC DNA]</scope>
    <source>
        <strain evidence="3 4">DSM 22924</strain>
    </source>
</reference>
<keyword evidence="1" id="KW-0812">Transmembrane</keyword>
<feature type="chain" id="PRO_5013011918" evidence="2">
    <location>
        <begin position="39"/>
        <end position="761"/>
    </location>
</feature>
<keyword evidence="4" id="KW-1185">Reference proteome</keyword>
<gene>
    <name evidence="3" type="ORF">BOCO_1440</name>
</gene>
<evidence type="ECO:0000256" key="2">
    <source>
        <dbReference type="SAM" id="SignalP"/>
    </source>
</evidence>
<proteinExistence type="predicted"/>
<protein>
    <submittedName>
        <fullName evidence="3">Uncharacterized protein</fullName>
    </submittedName>
</protein>
<evidence type="ECO:0000256" key="1">
    <source>
        <dbReference type="SAM" id="Phobius"/>
    </source>
</evidence>
<sequence length="761" mass="82311">MSERFWGFVVKNAAVVRLFLSLLLVVAVLLVCVPAAHAEVVLVPGDGDTYTSADQFVPDSDSRKPDKAYLTVTKLLSKRDGTAAVGSDKDASVLKNPNVGVQFSGVGVEFMVTRVTPKAGVSSGDMDPKLSNFDTHERYVGKTDGNGVIKNAPNASVSSASDGFWRVVDNGGVVTQFPVVDNAGVVNYYLLREMDSPYSRADNPLYDPLYNPSPDVIFDLPYHTTNKTTQLDTVTGVRSPVEVAGNVYHLHLFPKNVAKNDLMKTATKVVDVDGKDRGALYAQVGDTISWEVDYRLYNEASPVLGDGKLDIKEIQKYTGKNRNGDSAAVAVVDRLPSGLKMLGGSPGVDPVPQVKLNWQDASGAAHSAPIDAKYNVKSVIGSMKDSQGNYVVGTGTNVYRNIISDTPLWLETLFNNTGTGLGVFLTDNPDAQLCGNTWAWYLSVGDFTRVFSDESSVSGVSHLWLSWTYETKLTGGGGDFLAHETGLLVNEVAAETIDSIQIKDGSLRTDAVVSTPGLQFGKSNKPEEGEIPYAAPYAIFRLTRPEDRYGSMSFLYEDGNFYDADSEGTPQGPPNGVKPVQAMSDDNGIVTFVGIPIVKKDPRDPNSPGKVTELKFGLYEYKEAEVTQGIVYIRPERVFKYVDFSGYAGKTPAELVRTRGGKGVAADINKLDFGPYQCPIVLDHIGRPAFEDDEGRMIKKIIMNWRPGQADPGKVGALPLTGGRGILNMLFVGIVLMIMGLAYRKLKHDKVLSSGPAHAGK</sequence>
<dbReference type="OrthoDB" id="3240424at2"/>
<accession>A0A261ENZ1</accession>
<feature type="signal peptide" evidence="2">
    <location>
        <begin position="1"/>
        <end position="38"/>
    </location>
</feature>
<dbReference type="AlphaFoldDB" id="A0A261ENZ1"/>
<comment type="caution">
    <text evidence="3">The sequence shown here is derived from an EMBL/GenBank/DDBJ whole genome shotgun (WGS) entry which is preliminary data.</text>
</comment>
<keyword evidence="2" id="KW-0732">Signal</keyword>
<name>A0A261ENZ1_9BIFI</name>
<dbReference type="Proteomes" id="UP000216004">
    <property type="component" value="Unassembled WGS sequence"/>
</dbReference>
<keyword evidence="1" id="KW-1133">Transmembrane helix</keyword>
<evidence type="ECO:0000313" key="4">
    <source>
        <dbReference type="Proteomes" id="UP000216004"/>
    </source>
</evidence>
<evidence type="ECO:0000313" key="3">
    <source>
        <dbReference type="EMBL" id="OZG48584.1"/>
    </source>
</evidence>